<keyword evidence="4" id="KW-0732">Signal</keyword>
<dbReference type="Gene3D" id="3.60.20.40">
    <property type="match status" value="1"/>
</dbReference>
<feature type="binding site" evidence="3">
    <location>
        <begin position="421"/>
        <end position="423"/>
    </location>
    <ligand>
        <name>L-glutamate</name>
        <dbReference type="ChEBI" id="CHEBI:29985"/>
    </ligand>
</feature>
<accession>A0A9N9TIR2</accession>
<feature type="binding site" evidence="3">
    <location>
        <position position="445"/>
    </location>
    <ligand>
        <name>L-glutamate</name>
        <dbReference type="ChEBI" id="CHEBI:29985"/>
    </ligand>
</feature>
<feature type="binding site" evidence="3">
    <location>
        <position position="496"/>
    </location>
    <ligand>
        <name>L-glutamate</name>
        <dbReference type="ChEBI" id="CHEBI:29985"/>
    </ligand>
</feature>
<feature type="binding site" evidence="3">
    <location>
        <position position="125"/>
    </location>
    <ligand>
        <name>L-glutamate</name>
        <dbReference type="ChEBI" id="CHEBI:29985"/>
    </ligand>
</feature>
<keyword evidence="1" id="KW-0800">Toxin</keyword>
<reference evidence="5" key="1">
    <citation type="submission" date="2022-01" db="EMBL/GenBank/DDBJ databases">
        <authorList>
            <person name="King R."/>
        </authorList>
    </citation>
    <scope>NUCLEOTIDE SEQUENCE</scope>
</reference>
<name>A0A9N9TIR2_PHYSR</name>
<feature type="active site" description="Nucleophile" evidence="2">
    <location>
        <position position="403"/>
    </location>
</feature>
<dbReference type="Proteomes" id="UP001153712">
    <property type="component" value="Chromosome 1"/>
</dbReference>
<feature type="chain" id="PRO_5040189974" evidence="4">
    <location>
        <begin position="42"/>
        <end position="590"/>
    </location>
</feature>
<keyword evidence="1" id="KW-1202">Platelet aggregation activating toxin</keyword>
<gene>
    <name evidence="5" type="ORF">PHYEVI_LOCUS1051</name>
</gene>
<sequence length="590" mass="64889">MPTLAPAITSSSFARTLHHRDAFSKTLLVLLLLTCLSPAAAQRSAPPASPSKLRCYRKGAVSMDAAQCLDIGKETLLRNGTAVDAMIAVLICNGVVNMQSMSLGGGFFMLVYKKSEHKVYSLNARETAPAKAKNSLYKIYPNSTSDGILSVAVPGELKGYYAAHQKFGKLPWEALVAPTIELCERGYIMTKHQYKSVKLREGLVERDPNFKQWFYDEDCQLKLPGSRIVPTKLCETLKAVAKNGPNDFYTGTLSKSLLKDIKDSGGIITEQDLNNYQIEWSEPYKVKLTNGDTLYTAPPPASGPILALILNVLDKLHFTPEHLEGTNNTIATLHRIIEVFKYAYARRTELGDPKFVDMRHVLEDLSSNEYAESIGRRIEDGRTYAEPLHYGGRFYDGDDTHGTSHLNVMAPNGDVASATSSVNIYFGAGMTSKSTGVVLNSHMDDFSYPWMKNYFGLPGSPSNHMLPGKRPLSSMAPAVVLDENCNVKLVIGAAGGTQITSAVALAIMRVLWFDNNIKEAIDAPRIHHQLVPMKVFYENGIGREVIDGLEAIGHTMEKGTKSNICGLYSDQYYIYGNADYRKGGGVRGFD</sequence>
<organism evidence="5 6">
    <name type="scientific">Phyllotreta striolata</name>
    <name type="common">Striped flea beetle</name>
    <name type="synonym">Crioceris striolata</name>
    <dbReference type="NCBI Taxonomy" id="444603"/>
    <lineage>
        <taxon>Eukaryota</taxon>
        <taxon>Metazoa</taxon>
        <taxon>Ecdysozoa</taxon>
        <taxon>Arthropoda</taxon>
        <taxon>Hexapoda</taxon>
        <taxon>Insecta</taxon>
        <taxon>Pterygota</taxon>
        <taxon>Neoptera</taxon>
        <taxon>Endopterygota</taxon>
        <taxon>Coleoptera</taxon>
        <taxon>Polyphaga</taxon>
        <taxon>Cucujiformia</taxon>
        <taxon>Chrysomeloidea</taxon>
        <taxon>Chrysomelidae</taxon>
        <taxon>Galerucinae</taxon>
        <taxon>Alticini</taxon>
        <taxon>Phyllotreta</taxon>
    </lineage>
</organism>
<dbReference type="PRINTS" id="PR01210">
    <property type="entry name" value="GGTRANSPTASE"/>
</dbReference>
<dbReference type="InterPro" id="IPR043137">
    <property type="entry name" value="GGT_ssub_C"/>
</dbReference>
<dbReference type="FunFam" id="3.60.20.40:FF:000001">
    <property type="entry name" value="Gamma-glutamyltranspeptidase 1"/>
    <property type="match status" value="1"/>
</dbReference>
<dbReference type="GO" id="GO:0006751">
    <property type="term" value="P:glutathione catabolic process"/>
    <property type="evidence" value="ECO:0007669"/>
    <property type="project" value="InterPro"/>
</dbReference>
<evidence type="ECO:0000256" key="4">
    <source>
        <dbReference type="SAM" id="SignalP"/>
    </source>
</evidence>
<dbReference type="AlphaFoldDB" id="A0A9N9TIR2"/>
<dbReference type="SUPFAM" id="SSF56235">
    <property type="entry name" value="N-terminal nucleophile aminohydrolases (Ntn hydrolases)"/>
    <property type="match status" value="1"/>
</dbReference>
<dbReference type="FunFam" id="1.10.246.130:FF:000001">
    <property type="entry name" value="Gamma-glutamyltransferase 5 isoform 1"/>
    <property type="match status" value="1"/>
</dbReference>
<keyword evidence="6" id="KW-1185">Reference proteome</keyword>
<evidence type="ECO:0000256" key="3">
    <source>
        <dbReference type="PIRSR" id="PIRSR600101-2"/>
    </source>
</evidence>
<evidence type="ECO:0000256" key="2">
    <source>
        <dbReference type="PIRSR" id="PIRSR600101-1"/>
    </source>
</evidence>
<feature type="binding site" evidence="3">
    <location>
        <begin position="473"/>
        <end position="474"/>
    </location>
    <ligand>
        <name>L-glutamate</name>
        <dbReference type="ChEBI" id="CHEBI:29985"/>
    </ligand>
</feature>
<dbReference type="OrthoDB" id="1081007at2759"/>
<dbReference type="InterPro" id="IPR043138">
    <property type="entry name" value="GGT_lsub"/>
</dbReference>
<keyword evidence="1" id="KW-1199">Hemostasis impairing toxin</keyword>
<dbReference type="Pfam" id="PF01019">
    <property type="entry name" value="G_glu_transpept"/>
    <property type="match status" value="1"/>
</dbReference>
<protein>
    <submittedName>
        <fullName evidence="5">Uncharacterized protein</fullName>
    </submittedName>
</protein>
<dbReference type="Gene3D" id="1.10.246.130">
    <property type="match status" value="1"/>
</dbReference>
<dbReference type="NCBIfam" id="TIGR00066">
    <property type="entry name" value="g_glut_trans"/>
    <property type="match status" value="1"/>
</dbReference>
<dbReference type="EMBL" id="OU900094">
    <property type="protein sequence ID" value="CAG9854589.1"/>
    <property type="molecule type" value="Genomic_DNA"/>
</dbReference>
<dbReference type="InterPro" id="IPR029055">
    <property type="entry name" value="Ntn_hydrolases_N"/>
</dbReference>
<dbReference type="PANTHER" id="PTHR11686">
    <property type="entry name" value="GAMMA GLUTAMYL TRANSPEPTIDASE"/>
    <property type="match status" value="1"/>
</dbReference>
<evidence type="ECO:0000313" key="6">
    <source>
        <dbReference type="Proteomes" id="UP001153712"/>
    </source>
</evidence>
<dbReference type="GO" id="GO:0005886">
    <property type="term" value="C:plasma membrane"/>
    <property type="evidence" value="ECO:0007669"/>
    <property type="project" value="TreeGrafter"/>
</dbReference>
<proteinExistence type="predicted"/>
<evidence type="ECO:0000256" key="1">
    <source>
        <dbReference type="ARBA" id="ARBA00084097"/>
    </source>
</evidence>
<evidence type="ECO:0000313" key="5">
    <source>
        <dbReference type="EMBL" id="CAG9854589.1"/>
    </source>
</evidence>
<dbReference type="PANTHER" id="PTHR11686:SF9">
    <property type="entry name" value="RE13973P"/>
    <property type="match status" value="1"/>
</dbReference>
<dbReference type="InterPro" id="IPR000101">
    <property type="entry name" value="GGT_peptidase"/>
</dbReference>
<feature type="signal peptide" evidence="4">
    <location>
        <begin position="1"/>
        <end position="41"/>
    </location>
</feature>
<dbReference type="GO" id="GO:0036374">
    <property type="term" value="F:glutathione hydrolase activity"/>
    <property type="evidence" value="ECO:0007669"/>
    <property type="project" value="InterPro"/>
</dbReference>